<keyword evidence="2" id="KW-0051">Antiviral defense</keyword>
<evidence type="ECO:0000259" key="3">
    <source>
        <dbReference type="Pfam" id="PF12469"/>
    </source>
</evidence>
<protein>
    <submittedName>
        <fullName evidence="5">CRISPR-associated protein Cmr2</fullName>
    </submittedName>
</protein>
<keyword evidence="1" id="KW-0547">Nucleotide-binding</keyword>
<evidence type="ECO:0000313" key="6">
    <source>
        <dbReference type="Proteomes" id="UP001162030"/>
    </source>
</evidence>
<dbReference type="InterPro" id="IPR024615">
    <property type="entry name" value="CRISPR-assoc_Cmr2_N"/>
</dbReference>
<dbReference type="EMBL" id="OX458333">
    <property type="protein sequence ID" value="CAI8771592.1"/>
    <property type="molecule type" value="Genomic_DNA"/>
</dbReference>
<gene>
    <name evidence="5" type="ORF">MSZNOR_1042</name>
</gene>
<dbReference type="InterPro" id="IPR043128">
    <property type="entry name" value="Rev_trsase/Diguanyl_cyclase"/>
</dbReference>
<evidence type="ECO:0000259" key="4">
    <source>
        <dbReference type="Pfam" id="PF22335"/>
    </source>
</evidence>
<dbReference type="Pfam" id="PF12469">
    <property type="entry name" value="Cmr2_N"/>
    <property type="match status" value="1"/>
</dbReference>
<dbReference type="Gene3D" id="3.30.70.2220">
    <property type="entry name" value="CRISPR-Cas system, Cmr2 subunit, D1 domain, cysteine cluster"/>
    <property type="match status" value="1"/>
</dbReference>
<feature type="domain" description="Cas10/Cmr2 second palm" evidence="4">
    <location>
        <begin position="643"/>
        <end position="769"/>
    </location>
</feature>
<dbReference type="RefSeq" id="WP_026612075.1">
    <property type="nucleotide sequence ID" value="NZ_OX458333.1"/>
</dbReference>
<evidence type="ECO:0000256" key="1">
    <source>
        <dbReference type="ARBA" id="ARBA00022741"/>
    </source>
</evidence>
<keyword evidence="6" id="KW-1185">Reference proteome</keyword>
<dbReference type="InterPro" id="IPR054767">
    <property type="entry name" value="Cas10-Cmr2_palm2"/>
</dbReference>
<reference evidence="5 6" key="1">
    <citation type="submission" date="2023-03" db="EMBL/GenBank/DDBJ databases">
        <authorList>
            <person name="Pearce D."/>
        </authorList>
    </citation>
    <scope>NUCLEOTIDE SEQUENCE [LARGE SCALE GENOMIC DNA]</scope>
    <source>
        <strain evidence="5">Msz</strain>
    </source>
</reference>
<dbReference type="Gene3D" id="3.30.70.270">
    <property type="match status" value="1"/>
</dbReference>
<accession>A0ABM9HYP1</accession>
<dbReference type="InterPro" id="IPR038242">
    <property type="entry name" value="Cmr2_N"/>
</dbReference>
<evidence type="ECO:0000313" key="5">
    <source>
        <dbReference type="EMBL" id="CAI8771592.1"/>
    </source>
</evidence>
<name>A0ABM9HYP1_9GAMM</name>
<dbReference type="Proteomes" id="UP001162030">
    <property type="component" value="Chromosome"/>
</dbReference>
<proteinExistence type="predicted"/>
<dbReference type="Pfam" id="PF22335">
    <property type="entry name" value="Cas10-Cmr2_palm2"/>
    <property type="match status" value="1"/>
</dbReference>
<sequence length="989" mass="110521">MALTHWHAKLAAWTHDPAEKALVLLRDPAGHEGGTAAVLQEAIFGHPGIPAELRDIVAKADRWASAGDRPQWPRDERDGRYPSWAQIRFDESAVLIHPLSGEQYDLSKLTEIDPGQIKEVSTAHFKSLIQPGNGEPVDARKTALAFWRFGPESPAPELAKLWDLLPADTRVPDHTIWAHLDLTSAYASAFYADPNRNPALFTVSLGPVQDFIAQARTTSDLWAGSHLLSRLAWEAIRVVCERLGPDAVLFPQLRGVPLVDLWLRDDMGLPPERFADCDWVKHKTDANPLFAAALPNRFVALVPAAQVEKLADDIRQRVRECVKTQARRALDLLCRRADRPARPEAAETQIAQQLEGFPEIHWAAVEWGALIEERSGQPPATEKLEEAMRLFHPNGNGKPGFLGSEAWKLLSRELKVEGQTFFAPNPGVLYPAVYDVLDRTQAAAKAVRTFAQSPQEGYRCSLCGEREWLSDERKLLDLPPGRRQESGSLWAAVQGTSLARKGEHLCAPCTLKRFWPNLFADDMRDVLGLKLTRYVVSTHTMALGTSLERWLDNPVPLPIPLASQLEQLIEEDTVALPRKLALRLHKARHEELLMLRGLPLFMERRKENLASDDPNEREQSRELLDSIEKELKETVFGHKPEAYYAFILMDGDRMGVWLSGQGEEGKAYLLPFETTWHPRIREVIGQRHPSGDLADYRKARRPVSPARHMAISAALNGYALHLARHIVEDLGKGKLIYAGGDDVLAMVSVDDLLSVMLLLRLAYSGVFPDCANKAWKLLGLGASGFDLRRGHVLYNDRLYRVMGHKATASMGAVIAHHQAPLGYVLRQLREAERRAKSEGGRDAFSISLLKRSGGAIHLTCPWLEREPRARSNWETLSGSDVETTPMGQLIRLRNSFAGEGFSRRAAYLTHGWLENIPANPESLASMLAYQFARQSGGDEVLETYGRRLAGLAYTVKPGDPEGFIRDFLAVAEFLAREGRFQADTAQDRR</sequence>
<dbReference type="InterPro" id="IPR013407">
    <property type="entry name" value="CRISPR-assoc_prot_Cmr2"/>
</dbReference>
<organism evidence="5 6">
    <name type="scientific">Methylocaldum szegediense</name>
    <dbReference type="NCBI Taxonomy" id="73780"/>
    <lineage>
        <taxon>Bacteria</taxon>
        <taxon>Pseudomonadati</taxon>
        <taxon>Pseudomonadota</taxon>
        <taxon>Gammaproteobacteria</taxon>
        <taxon>Methylococcales</taxon>
        <taxon>Methylococcaceae</taxon>
        <taxon>Methylocaldum</taxon>
    </lineage>
</organism>
<dbReference type="NCBIfam" id="TIGR02577">
    <property type="entry name" value="cas_TM1794_Cmr2"/>
    <property type="match status" value="1"/>
</dbReference>
<feature type="domain" description="CRISPR-associated protein Cmr2 N-terminal" evidence="3">
    <location>
        <begin position="200"/>
        <end position="324"/>
    </location>
</feature>
<evidence type="ECO:0000256" key="2">
    <source>
        <dbReference type="ARBA" id="ARBA00023118"/>
    </source>
</evidence>